<dbReference type="RefSeq" id="WP_056946383.1">
    <property type="nucleotide sequence ID" value="NZ_AZCV01000001.1"/>
</dbReference>
<proteinExistence type="inferred from homology"/>
<reference evidence="13 14" key="1">
    <citation type="journal article" date="2015" name="Genome Announc.">
        <title>Expanding the biotechnology potential of lactobacilli through comparative genomics of 213 strains and associated genera.</title>
        <authorList>
            <person name="Sun Z."/>
            <person name="Harris H.M."/>
            <person name="McCann A."/>
            <person name="Guo C."/>
            <person name="Argimon S."/>
            <person name="Zhang W."/>
            <person name="Yang X."/>
            <person name="Jeffery I.B."/>
            <person name="Cooney J.C."/>
            <person name="Kagawa T.F."/>
            <person name="Liu W."/>
            <person name="Song Y."/>
            <person name="Salvetti E."/>
            <person name="Wrobel A."/>
            <person name="Rasinkangas P."/>
            <person name="Parkhill J."/>
            <person name="Rea M.C."/>
            <person name="O'Sullivan O."/>
            <person name="Ritari J."/>
            <person name="Douillard F.P."/>
            <person name="Paul Ross R."/>
            <person name="Yang R."/>
            <person name="Briner A.E."/>
            <person name="Felis G.E."/>
            <person name="de Vos W.M."/>
            <person name="Barrangou R."/>
            <person name="Klaenhammer T.R."/>
            <person name="Caufield P.W."/>
            <person name="Cui Y."/>
            <person name="Zhang H."/>
            <person name="O'Toole P.W."/>
        </authorList>
    </citation>
    <scope>NUCLEOTIDE SEQUENCE [LARGE SCALE GENOMIC DNA]</scope>
    <source>
        <strain evidence="13 14">DSM 20534</strain>
    </source>
</reference>
<dbReference type="GO" id="GO:0051205">
    <property type="term" value="P:protein insertion into membrane"/>
    <property type="evidence" value="ECO:0007669"/>
    <property type="project" value="TreeGrafter"/>
</dbReference>
<comment type="similarity">
    <text evidence="9">Belongs to the OXA1/ALB3/YidC family.</text>
</comment>
<dbReference type="GO" id="GO:0032977">
    <property type="term" value="F:membrane insertase activity"/>
    <property type="evidence" value="ECO:0007669"/>
    <property type="project" value="InterPro"/>
</dbReference>
<keyword evidence="7 11" id="KW-0472">Membrane</keyword>
<evidence type="ECO:0000256" key="5">
    <source>
        <dbReference type="ARBA" id="ARBA00022927"/>
    </source>
</evidence>
<evidence type="ECO:0000259" key="12">
    <source>
        <dbReference type="Pfam" id="PF02096"/>
    </source>
</evidence>
<dbReference type="Pfam" id="PF02096">
    <property type="entry name" value="60KD_IMP"/>
    <property type="match status" value="1"/>
</dbReference>
<dbReference type="Proteomes" id="UP000050909">
    <property type="component" value="Unassembled WGS sequence"/>
</dbReference>
<evidence type="ECO:0000256" key="7">
    <source>
        <dbReference type="ARBA" id="ARBA00023136"/>
    </source>
</evidence>
<dbReference type="InterPro" id="IPR028055">
    <property type="entry name" value="YidC/Oxa/ALB_C"/>
</dbReference>
<evidence type="ECO:0000256" key="8">
    <source>
        <dbReference type="ARBA" id="ARBA00023186"/>
    </source>
</evidence>
<keyword evidence="2" id="KW-0813">Transport</keyword>
<feature type="transmembrane region" description="Helical" evidence="11">
    <location>
        <begin position="241"/>
        <end position="262"/>
    </location>
</feature>
<comment type="subcellular location">
    <subcellularLocation>
        <location evidence="1">Cell membrane</location>
        <topology evidence="1">Multi-pass membrane protein</topology>
    </subcellularLocation>
    <subcellularLocation>
        <location evidence="9">Membrane</location>
        <topology evidence="9">Multi-pass membrane protein</topology>
    </subcellularLocation>
</comment>
<dbReference type="EMBL" id="AZCV01000001">
    <property type="protein sequence ID" value="KRK38320.1"/>
    <property type="molecule type" value="Genomic_DNA"/>
</dbReference>
<keyword evidence="5" id="KW-0653">Protein transport</keyword>
<dbReference type="GO" id="GO:0005886">
    <property type="term" value="C:plasma membrane"/>
    <property type="evidence" value="ECO:0007669"/>
    <property type="project" value="UniProtKB-SubCell"/>
</dbReference>
<feature type="compositionally biased region" description="Low complexity" evidence="10">
    <location>
        <begin position="303"/>
        <end position="314"/>
    </location>
</feature>
<feature type="domain" description="Membrane insertase YidC/Oxa/ALB C-terminal" evidence="12">
    <location>
        <begin position="70"/>
        <end position="257"/>
    </location>
</feature>
<keyword evidence="3" id="KW-1003">Cell membrane</keyword>
<evidence type="ECO:0000256" key="2">
    <source>
        <dbReference type="ARBA" id="ARBA00022448"/>
    </source>
</evidence>
<feature type="region of interest" description="Disordered" evidence="10">
    <location>
        <begin position="303"/>
        <end position="338"/>
    </location>
</feature>
<keyword evidence="8" id="KW-0143">Chaperone</keyword>
<evidence type="ECO:0000256" key="6">
    <source>
        <dbReference type="ARBA" id="ARBA00022989"/>
    </source>
</evidence>
<protein>
    <submittedName>
        <fullName evidence="13">Membrane protein</fullName>
    </submittedName>
</protein>
<comment type="caution">
    <text evidence="13">The sequence shown here is derived from an EMBL/GenBank/DDBJ whole genome shotgun (WGS) entry which is preliminary data.</text>
</comment>
<dbReference type="InterPro" id="IPR047196">
    <property type="entry name" value="YidC_ALB_C"/>
</dbReference>
<dbReference type="PANTHER" id="PTHR12428">
    <property type="entry name" value="OXA1"/>
    <property type="match status" value="1"/>
</dbReference>
<keyword evidence="14" id="KW-1185">Reference proteome</keyword>
<dbReference type="NCBIfam" id="TIGR03592">
    <property type="entry name" value="yidC_oxa1_cterm"/>
    <property type="match status" value="1"/>
</dbReference>
<feature type="transmembrane region" description="Helical" evidence="11">
    <location>
        <begin position="144"/>
        <end position="167"/>
    </location>
</feature>
<evidence type="ECO:0000313" key="14">
    <source>
        <dbReference type="Proteomes" id="UP000050909"/>
    </source>
</evidence>
<evidence type="ECO:0000256" key="10">
    <source>
        <dbReference type="SAM" id="MobiDB-lite"/>
    </source>
</evidence>
<dbReference type="AlphaFoldDB" id="A0A0R1GW89"/>
<keyword evidence="6 11" id="KW-1133">Transmembrane helix</keyword>
<evidence type="ECO:0000256" key="4">
    <source>
        <dbReference type="ARBA" id="ARBA00022692"/>
    </source>
</evidence>
<dbReference type="CDD" id="cd20070">
    <property type="entry name" value="5TM_YidC_Alb3"/>
    <property type="match status" value="1"/>
</dbReference>
<gene>
    <name evidence="13" type="ORF">FC62_GL000001</name>
</gene>
<name>A0A0R1GW89_9LACO</name>
<evidence type="ECO:0000256" key="3">
    <source>
        <dbReference type="ARBA" id="ARBA00022475"/>
    </source>
</evidence>
<evidence type="ECO:0000256" key="9">
    <source>
        <dbReference type="RuleBase" id="RU003945"/>
    </source>
</evidence>
<evidence type="ECO:0000256" key="1">
    <source>
        <dbReference type="ARBA" id="ARBA00004651"/>
    </source>
</evidence>
<feature type="compositionally biased region" description="Basic residues" evidence="10">
    <location>
        <begin position="323"/>
        <end position="338"/>
    </location>
</feature>
<organism evidence="13 14">
    <name type="scientific">Amylolactobacillus amylotrophicus DSM 20534</name>
    <dbReference type="NCBI Taxonomy" id="1423722"/>
    <lineage>
        <taxon>Bacteria</taxon>
        <taxon>Bacillati</taxon>
        <taxon>Bacillota</taxon>
        <taxon>Bacilli</taxon>
        <taxon>Lactobacillales</taxon>
        <taxon>Lactobacillaceae</taxon>
        <taxon>Amylolactobacillus</taxon>
    </lineage>
</organism>
<evidence type="ECO:0000313" key="13">
    <source>
        <dbReference type="EMBL" id="KRK38320.1"/>
    </source>
</evidence>
<dbReference type="PATRIC" id="fig|1423722.3.peg.1"/>
<dbReference type="PROSITE" id="PS51257">
    <property type="entry name" value="PROKAR_LIPOPROTEIN"/>
    <property type="match status" value="1"/>
</dbReference>
<dbReference type="PANTHER" id="PTHR12428:SF65">
    <property type="entry name" value="CYTOCHROME C OXIDASE ASSEMBLY PROTEIN COX18, MITOCHONDRIAL"/>
    <property type="match status" value="1"/>
</dbReference>
<keyword evidence="4 9" id="KW-0812">Transmembrane</keyword>
<feature type="transmembrane region" description="Helical" evidence="11">
    <location>
        <begin position="173"/>
        <end position="199"/>
    </location>
</feature>
<sequence>MNKKLLKKIGLLLLVASLIVVVTGCARVDYSAMKPPTDPFMGTIYRFIGHPLQNLMLGVAKSMSGTNGAGWAIALITFVVRLILLPLMLNQSLKSTRQQEKMKVLQPQLKLVQEAVRRPGITQAQKMQINQLSMQIYKENNMSMMGGMGCLPLLLQLPIMMGIYQAVVYSKDLFSASFFGIALGKPSMILTIVATLLYLAQGYMMTIGVPEDQKKMMRTTMMMSPLMTFFISFSAPAALALYFLVGGIIAIIQQAIVSFIIMPRVKRDVDRELKEHPMKEVVTEGTINAILNQETADAAITNADSTATDATPTTKQNVESRNRQRNAGKQQHHHDRNN</sequence>
<dbReference type="InterPro" id="IPR001708">
    <property type="entry name" value="YidC/ALB3/OXA1/COX18"/>
</dbReference>
<accession>A0A0R1GW89</accession>
<dbReference type="GO" id="GO:0015031">
    <property type="term" value="P:protein transport"/>
    <property type="evidence" value="ECO:0007669"/>
    <property type="project" value="UniProtKB-KW"/>
</dbReference>
<feature type="transmembrane region" description="Helical" evidence="11">
    <location>
        <begin position="69"/>
        <end position="89"/>
    </location>
</feature>
<evidence type="ECO:0000256" key="11">
    <source>
        <dbReference type="SAM" id="Phobius"/>
    </source>
</evidence>